<feature type="compositionally biased region" description="Basic and acidic residues" evidence="1">
    <location>
        <begin position="175"/>
        <end position="186"/>
    </location>
</feature>
<reference evidence="2 3" key="1">
    <citation type="journal article" date="2019" name="Int. J. Syst. Evol. Microbiol.">
        <title>The Global Catalogue of Microorganisms (GCM) 10K type strain sequencing project: providing services to taxonomists for standard genome sequencing and annotation.</title>
        <authorList>
            <consortium name="The Broad Institute Genomics Platform"/>
            <consortium name="The Broad Institute Genome Sequencing Center for Infectious Disease"/>
            <person name="Wu L."/>
            <person name="Ma J."/>
        </authorList>
    </citation>
    <scope>NUCLEOTIDE SEQUENCE [LARGE SCALE GENOMIC DNA]</scope>
    <source>
        <strain evidence="2 3">CGMCC 1.12237</strain>
    </source>
</reference>
<dbReference type="AlphaFoldDB" id="A0ABD5RBW7"/>
<gene>
    <name evidence="2" type="ORF">ACFPJ5_10850</name>
</gene>
<evidence type="ECO:0000313" key="2">
    <source>
        <dbReference type="EMBL" id="MFC5367438.1"/>
    </source>
</evidence>
<dbReference type="Proteomes" id="UP001596201">
    <property type="component" value="Unassembled WGS sequence"/>
</dbReference>
<accession>A0ABD5RBW7</accession>
<dbReference type="RefSeq" id="WP_227229693.1">
    <property type="nucleotide sequence ID" value="NZ_JAJCVJ010000002.1"/>
</dbReference>
<dbReference type="EMBL" id="JBHSKX010000002">
    <property type="protein sequence ID" value="MFC5367438.1"/>
    <property type="molecule type" value="Genomic_DNA"/>
</dbReference>
<organism evidence="2 3">
    <name type="scientific">Salinirubrum litoreum</name>
    <dbReference type="NCBI Taxonomy" id="1126234"/>
    <lineage>
        <taxon>Archaea</taxon>
        <taxon>Methanobacteriati</taxon>
        <taxon>Methanobacteriota</taxon>
        <taxon>Stenosarchaea group</taxon>
        <taxon>Halobacteria</taxon>
        <taxon>Halobacteriales</taxon>
        <taxon>Haloferacaceae</taxon>
        <taxon>Salinirubrum</taxon>
    </lineage>
</organism>
<comment type="caution">
    <text evidence="2">The sequence shown here is derived from an EMBL/GenBank/DDBJ whole genome shotgun (WGS) entry which is preliminary data.</text>
</comment>
<keyword evidence="3" id="KW-1185">Reference proteome</keyword>
<feature type="compositionally biased region" description="Low complexity" evidence="1">
    <location>
        <begin position="29"/>
        <end position="53"/>
    </location>
</feature>
<dbReference type="PROSITE" id="PS51257">
    <property type="entry name" value="PROKAR_LIPOPROTEIN"/>
    <property type="match status" value="1"/>
</dbReference>
<proteinExistence type="predicted"/>
<evidence type="ECO:0008006" key="4">
    <source>
        <dbReference type="Google" id="ProtNLM"/>
    </source>
</evidence>
<evidence type="ECO:0000256" key="1">
    <source>
        <dbReference type="SAM" id="MobiDB-lite"/>
    </source>
</evidence>
<evidence type="ECO:0000313" key="3">
    <source>
        <dbReference type="Proteomes" id="UP001596201"/>
    </source>
</evidence>
<feature type="region of interest" description="Disordered" evidence="1">
    <location>
        <begin position="19"/>
        <end position="65"/>
    </location>
</feature>
<feature type="region of interest" description="Disordered" evidence="1">
    <location>
        <begin position="175"/>
        <end position="199"/>
    </location>
</feature>
<name>A0ABD5RBW7_9EURY</name>
<sequence>MGVPRRTVLVGAAVTLAGCSGVTTGGDSGTDSRAGDTNDSGETTATPDETTTESAGCDPADVTRPAVPTDAAVEGQSYPSPPAAPTTSSVTAFLSEFETAFAWNRAVGEYSEVTGVRVQTLDAFEPVAVDQGFRATGRMRVFVVIDEGDGDRRVERYDYAASYFVGDGGVYRAETADRQTDPRESAGRQLVACSADGEN</sequence>
<protein>
    <recommendedName>
        <fullName evidence="4">Lipoprotein</fullName>
    </recommendedName>
</protein>